<sequence length="218" mass="24039">MRVFGWLSDSSSPDITSWPCHKWQGYSSYFHFGRVQSLCLLFIARISNPTALYYCSVDLRSSILIHHTTHPSLAQMSLYVSSTMHRAYTYLFGRQPQTDLESAMDRLHQRLEDVEGGITTRDTKIAVLEERVVRLEAELKAQKMSMLQQKTALSEQLVHVRQARSGSLPQPLQPLVASNSSLCSGARRSSPPGKLASSAPGGSAASSSSSSSLAARCY</sequence>
<evidence type="ECO:0000256" key="1">
    <source>
        <dbReference type="SAM" id="MobiDB-lite"/>
    </source>
</evidence>
<proteinExistence type="predicted"/>
<gene>
    <name evidence="2" type="ORF">HDK90DRAFT_86944</name>
</gene>
<accession>A0ABR1YAZ9</accession>
<dbReference type="Proteomes" id="UP001492380">
    <property type="component" value="Unassembled WGS sequence"/>
</dbReference>
<organism evidence="2 3">
    <name type="scientific">Phyllosticta capitalensis</name>
    <dbReference type="NCBI Taxonomy" id="121624"/>
    <lineage>
        <taxon>Eukaryota</taxon>
        <taxon>Fungi</taxon>
        <taxon>Dikarya</taxon>
        <taxon>Ascomycota</taxon>
        <taxon>Pezizomycotina</taxon>
        <taxon>Dothideomycetes</taxon>
        <taxon>Dothideomycetes incertae sedis</taxon>
        <taxon>Botryosphaeriales</taxon>
        <taxon>Phyllostictaceae</taxon>
        <taxon>Phyllosticta</taxon>
    </lineage>
</organism>
<dbReference type="Gene3D" id="6.10.250.3150">
    <property type="match status" value="1"/>
</dbReference>
<feature type="region of interest" description="Disordered" evidence="1">
    <location>
        <begin position="182"/>
        <end position="218"/>
    </location>
</feature>
<protein>
    <submittedName>
        <fullName evidence="2">Uncharacterized protein</fullName>
    </submittedName>
</protein>
<evidence type="ECO:0000313" key="3">
    <source>
        <dbReference type="Proteomes" id="UP001492380"/>
    </source>
</evidence>
<evidence type="ECO:0000313" key="2">
    <source>
        <dbReference type="EMBL" id="KAK8224613.1"/>
    </source>
</evidence>
<keyword evidence="3" id="KW-1185">Reference proteome</keyword>
<comment type="caution">
    <text evidence="2">The sequence shown here is derived from an EMBL/GenBank/DDBJ whole genome shotgun (WGS) entry which is preliminary data.</text>
</comment>
<name>A0ABR1YAZ9_9PEZI</name>
<dbReference type="EMBL" id="JBBWRZ010000012">
    <property type="protein sequence ID" value="KAK8224613.1"/>
    <property type="molecule type" value="Genomic_DNA"/>
</dbReference>
<feature type="compositionally biased region" description="Low complexity" evidence="1">
    <location>
        <begin position="189"/>
        <end position="218"/>
    </location>
</feature>
<reference evidence="2 3" key="1">
    <citation type="submission" date="2024-04" db="EMBL/GenBank/DDBJ databases">
        <title>Phyllosticta paracitricarpa is synonymous to the EU quarantine fungus P. citricarpa based on phylogenomic analyses.</title>
        <authorList>
            <consortium name="Lawrence Berkeley National Laboratory"/>
            <person name="Van Ingen-Buijs V.A."/>
            <person name="Van Westerhoven A.C."/>
            <person name="Haridas S."/>
            <person name="Skiadas P."/>
            <person name="Martin F."/>
            <person name="Groenewald J.Z."/>
            <person name="Crous P.W."/>
            <person name="Seidl M.F."/>
        </authorList>
    </citation>
    <scope>NUCLEOTIDE SEQUENCE [LARGE SCALE GENOMIC DNA]</scope>
    <source>
        <strain evidence="2 3">CBS 123374</strain>
    </source>
</reference>